<reference evidence="5" key="1">
    <citation type="journal article" date="2015" name="Nature">
        <title>Complex archaea that bridge the gap between prokaryotes and eukaryotes.</title>
        <authorList>
            <person name="Spang A."/>
            <person name="Saw J.H."/>
            <person name="Jorgensen S.L."/>
            <person name="Zaremba-Niedzwiedzka K."/>
            <person name="Martijn J."/>
            <person name="Lind A.E."/>
            <person name="van Eijk R."/>
            <person name="Schleper C."/>
            <person name="Guy L."/>
            <person name="Ettema T.J."/>
        </authorList>
    </citation>
    <scope>NUCLEOTIDE SEQUENCE</scope>
</reference>
<dbReference type="EMBL" id="LAZR01002741">
    <property type="protein sequence ID" value="KKN26174.1"/>
    <property type="molecule type" value="Genomic_DNA"/>
</dbReference>
<evidence type="ECO:0000259" key="4">
    <source>
        <dbReference type="Pfam" id="PF12804"/>
    </source>
</evidence>
<evidence type="ECO:0000256" key="2">
    <source>
        <dbReference type="ARBA" id="ARBA00024063"/>
    </source>
</evidence>
<dbReference type="CDD" id="cd00377">
    <property type="entry name" value="ICL_PEPM"/>
    <property type="match status" value="1"/>
</dbReference>
<protein>
    <recommendedName>
        <fullName evidence="2">phosphoenolpyruvate mutase</fullName>
        <ecNumber evidence="2">5.4.2.9</ecNumber>
    </recommendedName>
</protein>
<proteinExistence type="inferred from homology"/>
<gene>
    <name evidence="5" type="ORF">LCGC14_0877280</name>
</gene>
<dbReference type="EC" id="5.4.2.9" evidence="2"/>
<dbReference type="InterPro" id="IPR039556">
    <property type="entry name" value="ICL/PEPM"/>
</dbReference>
<name>A0A0F9P7U6_9ZZZZ</name>
<evidence type="ECO:0000256" key="1">
    <source>
        <dbReference type="ARBA" id="ARBA00023235"/>
    </source>
</evidence>
<dbReference type="Pfam" id="PF12804">
    <property type="entry name" value="NTP_transf_3"/>
    <property type="match status" value="1"/>
</dbReference>
<dbReference type="SUPFAM" id="SSF53448">
    <property type="entry name" value="Nucleotide-diphospho-sugar transferases"/>
    <property type="match status" value="1"/>
</dbReference>
<dbReference type="Gene3D" id="3.90.550.10">
    <property type="entry name" value="Spore Coat Polysaccharide Biosynthesis Protein SpsA, Chain A"/>
    <property type="match status" value="1"/>
</dbReference>
<dbReference type="GO" id="GO:0016779">
    <property type="term" value="F:nucleotidyltransferase activity"/>
    <property type="evidence" value="ECO:0007669"/>
    <property type="project" value="UniProtKB-ARBA"/>
</dbReference>
<dbReference type="InterPro" id="IPR012698">
    <property type="entry name" value="PEnolPyrv_PMutase_core"/>
</dbReference>
<dbReference type="PANTHER" id="PTHR42905">
    <property type="entry name" value="PHOSPHOENOLPYRUVATE CARBOXYLASE"/>
    <property type="match status" value="1"/>
</dbReference>
<dbReference type="SUPFAM" id="SSF51621">
    <property type="entry name" value="Phosphoenolpyruvate/pyruvate domain"/>
    <property type="match status" value="1"/>
</dbReference>
<dbReference type="InterPro" id="IPR029044">
    <property type="entry name" value="Nucleotide-diphossugar_trans"/>
</dbReference>
<evidence type="ECO:0000256" key="3">
    <source>
        <dbReference type="ARBA" id="ARBA00038455"/>
    </source>
</evidence>
<dbReference type="Gene3D" id="3.20.20.60">
    <property type="entry name" value="Phosphoenolpyruvate-binding domains"/>
    <property type="match status" value="1"/>
</dbReference>
<dbReference type="NCBIfam" id="TIGR02320">
    <property type="entry name" value="PEP_mutase"/>
    <property type="match status" value="1"/>
</dbReference>
<dbReference type="GO" id="GO:0050188">
    <property type="term" value="F:phosphoenolpyruvate mutase activity"/>
    <property type="evidence" value="ECO:0007669"/>
    <property type="project" value="UniProtKB-EC"/>
</dbReference>
<accession>A0A0F9P7U6</accession>
<dbReference type="PANTHER" id="PTHR42905:SF7">
    <property type="entry name" value="PHOSPHOENOLPYRUVATE PHOSPHOMUTASE"/>
    <property type="match status" value="1"/>
</dbReference>
<evidence type="ECO:0000313" key="5">
    <source>
        <dbReference type="EMBL" id="KKN26174.1"/>
    </source>
</evidence>
<sequence>MEYNLSNRILPNERRKKLKILLQTKSLIRILEAHNGLSAIIGNNIKEVVNNEILEFDGFWASSFTDSAAKGYPDIEVIGVESRYETIRQILNSSNKPIIIDGDTGGEAANFEYFVRTLEDMGVSMVIIEDKKFPKRNSLEGGTIQDQEDPDVFATKIRRGKEIQISEDFMIVARIESLIAGSGLRDAIYRARNYLQAGADGIMIHSKKKEPQEILDFSREYEKLTEELGFRKPLICVPTTYNTITEEDLKKHGFNIVIYANHLLRAAHKAMMETASMILRNQRSFEAESICSPIKTVFKDVGFLDVKEKDLKYIKGPVKVIIPAAGKDIEFDKPKAMISLKGKVVLQRQIDTLNNCGIKDVIVIRGYKKEDINLDGVKYIDNDEYDQYYILHSLFKAEKDMEGGFIFIYSDILFNEQIIKSLFNSNGDIILVLDNSYAYHKHKMDKILDLVLTKNKPGSQTRDLYQRENEIIRIGRNINKDMADYEFVGIAHFSEYGVQIIREIYNEYKLKHKGIFHDADSFEKASFTDLIQEVVDRGFRVDILEVHKGWFEIHNRNDIGHAERLI</sequence>
<dbReference type="AlphaFoldDB" id="A0A0F9P7U6"/>
<dbReference type="InterPro" id="IPR025877">
    <property type="entry name" value="MobA-like_NTP_Trfase"/>
</dbReference>
<feature type="domain" description="MobA-like NTP transferase" evidence="4">
    <location>
        <begin position="321"/>
        <end position="425"/>
    </location>
</feature>
<organism evidence="5">
    <name type="scientific">marine sediment metagenome</name>
    <dbReference type="NCBI Taxonomy" id="412755"/>
    <lineage>
        <taxon>unclassified sequences</taxon>
        <taxon>metagenomes</taxon>
        <taxon>ecological metagenomes</taxon>
    </lineage>
</organism>
<keyword evidence="1" id="KW-0413">Isomerase</keyword>
<comment type="similarity">
    <text evidence="3">Belongs to the isocitrate lyase/PEP mutase superfamily. PEP mutase family.</text>
</comment>
<comment type="caution">
    <text evidence="5">The sequence shown here is derived from an EMBL/GenBank/DDBJ whole genome shotgun (WGS) entry which is preliminary data.</text>
</comment>
<dbReference type="InterPro" id="IPR015813">
    <property type="entry name" value="Pyrv/PenolPyrv_kinase-like_dom"/>
</dbReference>
<dbReference type="Pfam" id="PF13714">
    <property type="entry name" value="PEP_mutase"/>
    <property type="match status" value="1"/>
</dbReference>
<dbReference type="InterPro" id="IPR040442">
    <property type="entry name" value="Pyrv_kinase-like_dom_sf"/>
</dbReference>